<evidence type="ECO:0000256" key="3">
    <source>
        <dbReference type="ARBA" id="ARBA00023002"/>
    </source>
</evidence>
<keyword evidence="6" id="KW-1185">Reference proteome</keyword>
<evidence type="ECO:0000259" key="4">
    <source>
        <dbReference type="Pfam" id="PF01494"/>
    </source>
</evidence>
<dbReference type="InterPro" id="IPR002938">
    <property type="entry name" value="FAD-bd"/>
</dbReference>
<keyword evidence="3" id="KW-0560">Oxidoreductase</keyword>
<dbReference type="SUPFAM" id="SSF51905">
    <property type="entry name" value="FAD/NAD(P)-binding domain"/>
    <property type="match status" value="1"/>
</dbReference>
<dbReference type="GO" id="GO:0016709">
    <property type="term" value="F:oxidoreductase activity, acting on paired donors, with incorporation or reduction of molecular oxygen, NAD(P)H as one donor, and incorporation of one atom of oxygen"/>
    <property type="evidence" value="ECO:0007669"/>
    <property type="project" value="UniProtKB-ARBA"/>
</dbReference>
<dbReference type="PANTHER" id="PTHR43004:SF13">
    <property type="entry name" value="FAD-BINDING DOMAIN-CONTAINING PROTEIN-RELATED"/>
    <property type="match status" value="1"/>
</dbReference>
<dbReference type="InterPro" id="IPR050641">
    <property type="entry name" value="RIFMO-like"/>
</dbReference>
<dbReference type="AlphaFoldDB" id="A0A8H6V894"/>
<organism evidence="5 6">
    <name type="scientific">Aspergillus felis</name>
    <dbReference type="NCBI Taxonomy" id="1287682"/>
    <lineage>
        <taxon>Eukaryota</taxon>
        <taxon>Fungi</taxon>
        <taxon>Dikarya</taxon>
        <taxon>Ascomycota</taxon>
        <taxon>Pezizomycotina</taxon>
        <taxon>Eurotiomycetes</taxon>
        <taxon>Eurotiomycetidae</taxon>
        <taxon>Eurotiales</taxon>
        <taxon>Aspergillaceae</taxon>
        <taxon>Aspergillus</taxon>
        <taxon>Aspergillus subgen. Fumigati</taxon>
    </lineage>
</organism>
<dbReference type="Proteomes" id="UP000641853">
    <property type="component" value="Unassembled WGS sequence"/>
</dbReference>
<keyword evidence="1" id="KW-0285">Flavoprotein</keyword>
<dbReference type="PRINTS" id="PR00420">
    <property type="entry name" value="RNGMNOXGNASE"/>
</dbReference>
<dbReference type="Pfam" id="PF01494">
    <property type="entry name" value="FAD_binding_3"/>
    <property type="match status" value="1"/>
</dbReference>
<dbReference type="Gene3D" id="3.50.50.60">
    <property type="entry name" value="FAD/NAD(P)-binding domain"/>
    <property type="match status" value="1"/>
</dbReference>
<comment type="caution">
    <text evidence="5">The sequence shown here is derived from an EMBL/GenBank/DDBJ whole genome shotgun (WGS) entry which is preliminary data.</text>
</comment>
<evidence type="ECO:0000256" key="1">
    <source>
        <dbReference type="ARBA" id="ARBA00022630"/>
    </source>
</evidence>
<gene>
    <name evidence="5" type="ORF">CNMCM7691_000774</name>
</gene>
<dbReference type="Gene3D" id="3.30.9.10">
    <property type="entry name" value="D-Amino Acid Oxidase, subunit A, domain 2"/>
    <property type="match status" value="1"/>
</dbReference>
<dbReference type="SUPFAM" id="SSF54373">
    <property type="entry name" value="FAD-linked reductases, C-terminal domain"/>
    <property type="match status" value="1"/>
</dbReference>
<feature type="domain" description="FAD-binding" evidence="4">
    <location>
        <begin position="24"/>
        <end position="199"/>
    </location>
</feature>
<evidence type="ECO:0000313" key="5">
    <source>
        <dbReference type="EMBL" id="KAF7181555.1"/>
    </source>
</evidence>
<keyword evidence="2" id="KW-0274">FAD</keyword>
<accession>A0A8H6V894</accession>
<dbReference type="PANTHER" id="PTHR43004">
    <property type="entry name" value="TRK SYSTEM POTASSIUM UPTAKE PROTEIN"/>
    <property type="match status" value="1"/>
</dbReference>
<sequence>MPTQSSETGLSFQSDDSGIAGIDTLVGAKYLSGCDGAHSWVRKQLGFRLEGEGSECHWGVVDILPVTNFPDIRKRTIVKSKFGTLMTIPRERRLVRVHVELSRETLASYKKEENPAIIIIRVAEIMQPYAMKAKRVEWHTTYKVGQTVCPKFAHCNRIFLAGDAIHTHSPKAGQGMNVSIQDTYNLGWKLASVIHGVSPQAFCRHINKSDFR</sequence>
<evidence type="ECO:0000256" key="2">
    <source>
        <dbReference type="ARBA" id="ARBA00022827"/>
    </source>
</evidence>
<protein>
    <recommendedName>
        <fullName evidence="4">FAD-binding domain-containing protein</fullName>
    </recommendedName>
</protein>
<dbReference type="InterPro" id="IPR036188">
    <property type="entry name" value="FAD/NAD-bd_sf"/>
</dbReference>
<name>A0A8H6V894_9EURO</name>
<reference evidence="5" key="1">
    <citation type="submission" date="2020-06" db="EMBL/GenBank/DDBJ databases">
        <title>Draft genome sequences of strains closely related to Aspergillus parafelis and Aspergillus hiratsukae.</title>
        <authorList>
            <person name="Dos Santos R.A.C."/>
            <person name="Rivero-Menendez O."/>
            <person name="Steenwyk J.L."/>
            <person name="Mead M.E."/>
            <person name="Goldman G.H."/>
            <person name="Alastruey-Izquierdo A."/>
            <person name="Rokas A."/>
        </authorList>
    </citation>
    <scope>NUCLEOTIDE SEQUENCE</scope>
    <source>
        <strain evidence="5">CNM-CM7691</strain>
    </source>
</reference>
<dbReference type="EMBL" id="JACBAG010001809">
    <property type="protein sequence ID" value="KAF7181555.1"/>
    <property type="molecule type" value="Genomic_DNA"/>
</dbReference>
<evidence type="ECO:0000313" key="6">
    <source>
        <dbReference type="Proteomes" id="UP000641853"/>
    </source>
</evidence>
<proteinExistence type="predicted"/>
<dbReference type="GO" id="GO:0071949">
    <property type="term" value="F:FAD binding"/>
    <property type="evidence" value="ECO:0007669"/>
    <property type="project" value="InterPro"/>
</dbReference>